<sequence length="721" mass="76167">MNRADTDRGTPTSARTRWLRILLPSIVIALWLVGAAVGGPTFGKISSVSTNDQASFLPASAESTKVSNAQEKFTDSDALPAIVLLESDTKIDKADLGKYSKLGTTFGDVKGVASEQDITGPIPSKDGKAIEFIVPVNDSDNLAGVVDDLRAAAAKHTPSSITSYVTGPAGLTADLTEAFGGIDGILLVVAVSAVFVILLLVYRSIVLPFLVLLTSVFALTVSILVVYWFARAGWVDLNGQSQGILSILVIGAATDYSLLLVARFRETLIREQSRWTAIRHAWRAAFPPIVASGSTVILALLCLLFSDLNSNKSLGPIAAIGIAFALLSALTVLPMFLAVFGRVAFWPFQPKFLPGGPHEARHVDEDVVAGLEGVRGLWRRISAGVAHRPRILWIAALVFLGICSAGITQLHAGGVPQTDVVLSASNAADGQKALSRHYPGGLGSPVVILADKSKADDVKRAVADEKGISSADFYTGSQQRPGAPSSKPVVKDGKVLIDAVLTASPDSDTATDVVRHLRRDLPAVDRDVLVGGVTASNLDTNTTAQHDLATIIPIVLVVILLILIILLRSILAPVLLILTVVVSYVSALGVSALVFNHIFDFAGADPAVPLFGFVFLVALGVDYNIFLMTRVREESARIGTRPGILRGLSLTGSVITSAGIVLAATFAALAVIPILFLAQIAFIVAFGVLLDTIVVRSLLVPALSYDIGRAIWWPSRLSRSS</sequence>
<evidence type="ECO:0000256" key="1">
    <source>
        <dbReference type="ARBA" id="ARBA00004651"/>
    </source>
</evidence>
<dbReference type="EMBL" id="JACBZP010000001">
    <property type="protein sequence ID" value="NYI69102.1"/>
    <property type="molecule type" value="Genomic_DNA"/>
</dbReference>
<dbReference type="GO" id="GO:0005886">
    <property type="term" value="C:plasma membrane"/>
    <property type="evidence" value="ECO:0007669"/>
    <property type="project" value="UniProtKB-SubCell"/>
</dbReference>
<dbReference type="Proteomes" id="UP000539111">
    <property type="component" value="Unassembled WGS sequence"/>
</dbReference>
<feature type="transmembrane region" description="Helical" evidence="7">
    <location>
        <begin position="21"/>
        <end position="42"/>
    </location>
</feature>
<keyword evidence="4 7" id="KW-0812">Transmembrane</keyword>
<feature type="transmembrane region" description="Helical" evidence="7">
    <location>
        <begin position="574"/>
        <end position="595"/>
    </location>
</feature>
<feature type="transmembrane region" description="Helical" evidence="7">
    <location>
        <begin position="676"/>
        <end position="699"/>
    </location>
</feature>
<accession>A0A7Z0D567</accession>
<comment type="subcellular location">
    <subcellularLocation>
        <location evidence="1">Cell membrane</location>
        <topology evidence="1">Multi-pass membrane protein</topology>
    </subcellularLocation>
</comment>
<dbReference type="InterPro" id="IPR000731">
    <property type="entry name" value="SSD"/>
</dbReference>
<evidence type="ECO:0000256" key="6">
    <source>
        <dbReference type="ARBA" id="ARBA00023136"/>
    </source>
</evidence>
<dbReference type="AlphaFoldDB" id="A0A7Z0D567"/>
<evidence type="ECO:0000313" key="9">
    <source>
        <dbReference type="EMBL" id="NYI69102.1"/>
    </source>
</evidence>
<feature type="transmembrane region" description="Helical" evidence="7">
    <location>
        <begin position="242"/>
        <end position="264"/>
    </location>
</feature>
<dbReference type="Pfam" id="PF03176">
    <property type="entry name" value="MMPL"/>
    <property type="match status" value="2"/>
</dbReference>
<proteinExistence type="inferred from homology"/>
<feature type="transmembrane region" description="Helical" evidence="7">
    <location>
        <begin position="209"/>
        <end position="230"/>
    </location>
</feature>
<feature type="transmembrane region" description="Helical" evidence="7">
    <location>
        <begin position="318"/>
        <end position="341"/>
    </location>
</feature>
<evidence type="ECO:0000256" key="3">
    <source>
        <dbReference type="ARBA" id="ARBA00022475"/>
    </source>
</evidence>
<comment type="caution">
    <text evidence="9">The sequence shown here is derived from an EMBL/GenBank/DDBJ whole genome shotgun (WGS) entry which is preliminary data.</text>
</comment>
<protein>
    <submittedName>
        <fullName evidence="9">RND superfamily putative drug exporter</fullName>
    </submittedName>
</protein>
<comment type="similarity">
    <text evidence="2">Belongs to the resistance-nodulation-cell division (RND) (TC 2.A.6) family. MmpL subfamily.</text>
</comment>
<evidence type="ECO:0000256" key="2">
    <source>
        <dbReference type="ARBA" id="ARBA00010157"/>
    </source>
</evidence>
<feature type="transmembrane region" description="Helical" evidence="7">
    <location>
        <begin position="607"/>
        <end position="627"/>
    </location>
</feature>
<evidence type="ECO:0000259" key="8">
    <source>
        <dbReference type="PROSITE" id="PS50156"/>
    </source>
</evidence>
<keyword evidence="6 7" id="KW-0472">Membrane</keyword>
<keyword evidence="3" id="KW-1003">Cell membrane</keyword>
<keyword evidence="5 7" id="KW-1133">Transmembrane helix</keyword>
<feature type="transmembrane region" description="Helical" evidence="7">
    <location>
        <begin position="184"/>
        <end position="202"/>
    </location>
</feature>
<name>A0A7Z0D567_9MICO</name>
<organism evidence="9 10">
    <name type="scientific">Spelaeicoccus albus</name>
    <dbReference type="NCBI Taxonomy" id="1280376"/>
    <lineage>
        <taxon>Bacteria</taxon>
        <taxon>Bacillati</taxon>
        <taxon>Actinomycetota</taxon>
        <taxon>Actinomycetes</taxon>
        <taxon>Micrococcales</taxon>
        <taxon>Brevibacteriaceae</taxon>
        <taxon>Spelaeicoccus</taxon>
    </lineage>
</organism>
<dbReference type="InterPro" id="IPR004869">
    <property type="entry name" value="MMPL_dom"/>
</dbReference>
<dbReference type="PANTHER" id="PTHR33406:SF6">
    <property type="entry name" value="MEMBRANE PROTEIN YDGH-RELATED"/>
    <property type="match status" value="1"/>
</dbReference>
<dbReference type="SUPFAM" id="SSF82866">
    <property type="entry name" value="Multidrug efflux transporter AcrB transmembrane domain"/>
    <property type="match status" value="2"/>
</dbReference>
<evidence type="ECO:0000313" key="10">
    <source>
        <dbReference type="Proteomes" id="UP000539111"/>
    </source>
</evidence>
<dbReference type="InterPro" id="IPR050545">
    <property type="entry name" value="Mycobact_MmpL"/>
</dbReference>
<dbReference type="PROSITE" id="PS50156">
    <property type="entry name" value="SSD"/>
    <property type="match status" value="1"/>
</dbReference>
<feature type="transmembrane region" description="Helical" evidence="7">
    <location>
        <begin position="391"/>
        <end position="412"/>
    </location>
</feature>
<dbReference type="Gene3D" id="1.20.1640.10">
    <property type="entry name" value="Multidrug efflux transporter AcrB transmembrane domain"/>
    <property type="match status" value="2"/>
</dbReference>
<evidence type="ECO:0000256" key="5">
    <source>
        <dbReference type="ARBA" id="ARBA00022989"/>
    </source>
</evidence>
<reference evidence="9 10" key="1">
    <citation type="submission" date="2020-07" db="EMBL/GenBank/DDBJ databases">
        <title>Sequencing the genomes of 1000 actinobacteria strains.</title>
        <authorList>
            <person name="Klenk H.-P."/>
        </authorList>
    </citation>
    <scope>NUCLEOTIDE SEQUENCE [LARGE SCALE GENOMIC DNA]</scope>
    <source>
        <strain evidence="9 10">DSM 26341</strain>
    </source>
</reference>
<evidence type="ECO:0000256" key="7">
    <source>
        <dbReference type="SAM" id="Phobius"/>
    </source>
</evidence>
<keyword evidence="10" id="KW-1185">Reference proteome</keyword>
<evidence type="ECO:0000256" key="4">
    <source>
        <dbReference type="ARBA" id="ARBA00022692"/>
    </source>
</evidence>
<gene>
    <name evidence="9" type="ORF">BJY26_003408</name>
</gene>
<feature type="transmembrane region" description="Helical" evidence="7">
    <location>
        <begin position="548"/>
        <end position="567"/>
    </location>
</feature>
<dbReference type="PANTHER" id="PTHR33406">
    <property type="entry name" value="MEMBRANE PROTEIN MJ1562-RELATED"/>
    <property type="match status" value="1"/>
</dbReference>
<dbReference type="RefSeq" id="WP_179429373.1">
    <property type="nucleotide sequence ID" value="NZ_JACBZP010000001.1"/>
</dbReference>
<feature type="transmembrane region" description="Helical" evidence="7">
    <location>
        <begin position="648"/>
        <end position="670"/>
    </location>
</feature>
<feature type="transmembrane region" description="Helical" evidence="7">
    <location>
        <begin position="285"/>
        <end position="306"/>
    </location>
</feature>
<feature type="domain" description="SSD" evidence="8">
    <location>
        <begin position="577"/>
        <end position="705"/>
    </location>
</feature>